<keyword evidence="2" id="KW-1185">Reference proteome</keyword>
<protein>
    <submittedName>
        <fullName evidence="1">Uncharacterized protein</fullName>
    </submittedName>
</protein>
<dbReference type="OrthoDB" id="5343383at2759"/>
<reference evidence="1" key="1">
    <citation type="journal article" date="2020" name="Stud. Mycol.">
        <title>101 Dothideomycetes genomes: a test case for predicting lifestyles and emergence of pathogens.</title>
        <authorList>
            <person name="Haridas S."/>
            <person name="Albert R."/>
            <person name="Binder M."/>
            <person name="Bloem J."/>
            <person name="Labutti K."/>
            <person name="Salamov A."/>
            <person name="Andreopoulos B."/>
            <person name="Baker S."/>
            <person name="Barry K."/>
            <person name="Bills G."/>
            <person name="Bluhm B."/>
            <person name="Cannon C."/>
            <person name="Castanera R."/>
            <person name="Culley D."/>
            <person name="Daum C."/>
            <person name="Ezra D."/>
            <person name="Gonzalez J."/>
            <person name="Henrissat B."/>
            <person name="Kuo A."/>
            <person name="Liang C."/>
            <person name="Lipzen A."/>
            <person name="Lutzoni F."/>
            <person name="Magnuson J."/>
            <person name="Mondo S."/>
            <person name="Nolan M."/>
            <person name="Ohm R."/>
            <person name="Pangilinan J."/>
            <person name="Park H.-J."/>
            <person name="Ramirez L."/>
            <person name="Alfaro M."/>
            <person name="Sun H."/>
            <person name="Tritt A."/>
            <person name="Yoshinaga Y."/>
            <person name="Zwiers L.-H."/>
            <person name="Turgeon B."/>
            <person name="Goodwin S."/>
            <person name="Spatafora J."/>
            <person name="Crous P."/>
            <person name="Grigoriev I."/>
        </authorList>
    </citation>
    <scope>NUCLEOTIDE SEQUENCE</scope>
    <source>
        <strain evidence="1">CBS 125425</strain>
    </source>
</reference>
<gene>
    <name evidence="1" type="ORF">EJ04DRAFT_502520</name>
</gene>
<organism evidence="1 2">
    <name type="scientific">Polyplosphaeria fusca</name>
    <dbReference type="NCBI Taxonomy" id="682080"/>
    <lineage>
        <taxon>Eukaryota</taxon>
        <taxon>Fungi</taxon>
        <taxon>Dikarya</taxon>
        <taxon>Ascomycota</taxon>
        <taxon>Pezizomycotina</taxon>
        <taxon>Dothideomycetes</taxon>
        <taxon>Pleosporomycetidae</taxon>
        <taxon>Pleosporales</taxon>
        <taxon>Tetraplosphaeriaceae</taxon>
        <taxon>Polyplosphaeria</taxon>
    </lineage>
</organism>
<dbReference type="EMBL" id="ML996248">
    <property type="protein sequence ID" value="KAF2729335.1"/>
    <property type="molecule type" value="Genomic_DNA"/>
</dbReference>
<accession>A0A9P4QMZ6</accession>
<dbReference type="Proteomes" id="UP000799444">
    <property type="component" value="Unassembled WGS sequence"/>
</dbReference>
<name>A0A9P4QMZ6_9PLEO</name>
<dbReference type="AlphaFoldDB" id="A0A9P4QMZ6"/>
<evidence type="ECO:0000313" key="1">
    <source>
        <dbReference type="EMBL" id="KAF2729335.1"/>
    </source>
</evidence>
<sequence length="273" mass="31704">MPALDNIAYSHDQTVAAFRSYYSFLTKMYLNESHIINPPSEGWITIIASPNTLDKTDKVVNLLRHLPYMRITNDDTRDAEGAPYCKFADWQKLSSSRKGRDFLKLCTENASICEDVPRHVVGLTAGGRYNPVFLLDVELGTVTWYECRDEISEALGWPQVEDDPYDYAPEKEAEWRAEGATWAISDFFEMMKDQYRKLHFIPISPRMVIDEREILQYGPEGMIQGLQKIFREHGWPDLERYCKKECLDAVQAFLEEHYPEEADRRNDARDLDG</sequence>
<proteinExistence type="predicted"/>
<evidence type="ECO:0000313" key="2">
    <source>
        <dbReference type="Proteomes" id="UP000799444"/>
    </source>
</evidence>
<comment type="caution">
    <text evidence="1">The sequence shown here is derived from an EMBL/GenBank/DDBJ whole genome shotgun (WGS) entry which is preliminary data.</text>
</comment>